<dbReference type="AlphaFoldDB" id="A0AAV3T9Z6"/>
<sequence length="331" mass="33848">MFLGHALLAFALATLVADWRGWPARRALTLGLVAGAFAAIPDVDVAYAAVAIDVDALNAASITQPSTFWDATRDVHRTMTHSLVVALLAGPAFGLWAVKRTGSQLTRAAGRGVSAVALAALVGAAYAVSGPLGGVVMGLFAVAGVGVATLCRIATDFPARTVALAATAGLLSHPWGDLVTGEPPRLFYPFDVGVFDGRVLLHGDPTLHLLGAFAIELSVAWLAAVTIARVAGFSMGELIDLRALAGAAYGVAAVAMAPPTLAVSYHFVFSILSVGVICAGVSTRPTAVPTAAELRRQFGRHPLLLGITFTALTGITAALVGYAAVYLVVAA</sequence>
<protein>
    <recommendedName>
        <fullName evidence="4">LexA-binding, inner membrane-associated hydrolase</fullName>
    </recommendedName>
</protein>
<gene>
    <name evidence="2" type="ORF">GCM10009020_21770</name>
</gene>
<dbReference type="Pfam" id="PF04307">
    <property type="entry name" value="YdjM"/>
    <property type="match status" value="1"/>
</dbReference>
<evidence type="ECO:0008006" key="4">
    <source>
        <dbReference type="Google" id="ProtNLM"/>
    </source>
</evidence>
<evidence type="ECO:0000313" key="2">
    <source>
        <dbReference type="EMBL" id="GAA0674148.1"/>
    </source>
</evidence>
<organism evidence="2 3">
    <name type="scientific">Natronoarchaeum mannanilyticum</name>
    <dbReference type="NCBI Taxonomy" id="926360"/>
    <lineage>
        <taxon>Archaea</taxon>
        <taxon>Methanobacteriati</taxon>
        <taxon>Methanobacteriota</taxon>
        <taxon>Stenosarchaea group</taxon>
        <taxon>Halobacteria</taxon>
        <taxon>Halobacteriales</taxon>
        <taxon>Natronoarchaeaceae</taxon>
    </lineage>
</organism>
<feature type="transmembrane region" description="Helical" evidence="1">
    <location>
        <begin position="207"/>
        <end position="227"/>
    </location>
</feature>
<comment type="caution">
    <text evidence="2">The sequence shown here is derived from an EMBL/GenBank/DDBJ whole genome shotgun (WGS) entry which is preliminary data.</text>
</comment>
<keyword evidence="1" id="KW-1133">Transmembrane helix</keyword>
<dbReference type="Proteomes" id="UP001500420">
    <property type="component" value="Unassembled WGS sequence"/>
</dbReference>
<keyword evidence="1" id="KW-0812">Transmembrane</keyword>
<accession>A0AAV3T9Z6</accession>
<reference evidence="2 3" key="1">
    <citation type="journal article" date="2019" name="Int. J. Syst. Evol. Microbiol.">
        <title>The Global Catalogue of Microorganisms (GCM) 10K type strain sequencing project: providing services to taxonomists for standard genome sequencing and annotation.</title>
        <authorList>
            <consortium name="The Broad Institute Genomics Platform"/>
            <consortium name="The Broad Institute Genome Sequencing Center for Infectious Disease"/>
            <person name="Wu L."/>
            <person name="Ma J."/>
        </authorList>
    </citation>
    <scope>NUCLEOTIDE SEQUENCE [LARGE SCALE GENOMIC DNA]</scope>
    <source>
        <strain evidence="2 3">JCM 16328</strain>
    </source>
</reference>
<name>A0AAV3T9Z6_9EURY</name>
<feature type="transmembrane region" description="Helical" evidence="1">
    <location>
        <begin position="78"/>
        <end position="96"/>
    </location>
</feature>
<evidence type="ECO:0000313" key="3">
    <source>
        <dbReference type="Proteomes" id="UP001500420"/>
    </source>
</evidence>
<keyword evidence="1" id="KW-0472">Membrane</keyword>
<feature type="transmembrane region" description="Helical" evidence="1">
    <location>
        <begin position="239"/>
        <end position="257"/>
    </location>
</feature>
<feature type="transmembrane region" description="Helical" evidence="1">
    <location>
        <begin position="263"/>
        <end position="282"/>
    </location>
</feature>
<proteinExistence type="predicted"/>
<feature type="transmembrane region" description="Helical" evidence="1">
    <location>
        <begin position="303"/>
        <end position="329"/>
    </location>
</feature>
<keyword evidence="3" id="KW-1185">Reference proteome</keyword>
<evidence type="ECO:0000256" key="1">
    <source>
        <dbReference type="SAM" id="Phobius"/>
    </source>
</evidence>
<dbReference type="RefSeq" id="WP_343774043.1">
    <property type="nucleotide sequence ID" value="NZ_BAAADV010000004.1"/>
</dbReference>
<dbReference type="EMBL" id="BAAADV010000004">
    <property type="protein sequence ID" value="GAA0674148.1"/>
    <property type="molecule type" value="Genomic_DNA"/>
</dbReference>
<dbReference type="InterPro" id="IPR007404">
    <property type="entry name" value="YdjM-like"/>
</dbReference>